<dbReference type="SUPFAM" id="SSF47413">
    <property type="entry name" value="lambda repressor-like DNA-binding domains"/>
    <property type="match status" value="1"/>
</dbReference>
<dbReference type="PROSITE" id="PS50943">
    <property type="entry name" value="HTH_CROC1"/>
    <property type="match status" value="1"/>
</dbReference>
<evidence type="ECO:0000313" key="3">
    <source>
        <dbReference type="Proteomes" id="UP000198310"/>
    </source>
</evidence>
<feature type="domain" description="HTH cro/C1-type" evidence="1">
    <location>
        <begin position="39"/>
        <end position="83"/>
    </location>
</feature>
<dbReference type="Gene3D" id="1.10.260.40">
    <property type="entry name" value="lambda repressor-like DNA-binding domains"/>
    <property type="match status" value="1"/>
</dbReference>
<dbReference type="AlphaFoldDB" id="A0A239AWN5"/>
<name>A0A239AWN5_9BACT</name>
<reference evidence="3" key="1">
    <citation type="submission" date="2017-06" db="EMBL/GenBank/DDBJ databases">
        <authorList>
            <person name="Varghese N."/>
            <person name="Submissions S."/>
        </authorList>
    </citation>
    <scope>NUCLEOTIDE SEQUENCE [LARGE SCALE GENOMIC DNA]</scope>
    <source>
        <strain evidence="3">DSM 28041</strain>
    </source>
</reference>
<protein>
    <recommendedName>
        <fullName evidence="1">HTH cro/C1-type domain-containing protein</fullName>
    </recommendedName>
</protein>
<dbReference type="CDD" id="cd00093">
    <property type="entry name" value="HTH_XRE"/>
    <property type="match status" value="1"/>
</dbReference>
<organism evidence="2 3">
    <name type="scientific">Hymenobacter mucosus</name>
    <dbReference type="NCBI Taxonomy" id="1411120"/>
    <lineage>
        <taxon>Bacteria</taxon>
        <taxon>Pseudomonadati</taxon>
        <taxon>Bacteroidota</taxon>
        <taxon>Cytophagia</taxon>
        <taxon>Cytophagales</taxon>
        <taxon>Hymenobacteraceae</taxon>
        <taxon>Hymenobacter</taxon>
    </lineage>
</organism>
<dbReference type="EMBL" id="FZNS01000016">
    <property type="protein sequence ID" value="SNR99919.1"/>
    <property type="molecule type" value="Genomic_DNA"/>
</dbReference>
<evidence type="ECO:0000313" key="2">
    <source>
        <dbReference type="EMBL" id="SNR99919.1"/>
    </source>
</evidence>
<dbReference type="GO" id="GO:0003677">
    <property type="term" value="F:DNA binding"/>
    <property type="evidence" value="ECO:0007669"/>
    <property type="project" value="InterPro"/>
</dbReference>
<dbReference type="InterPro" id="IPR010982">
    <property type="entry name" value="Lambda_DNA-bd_dom_sf"/>
</dbReference>
<gene>
    <name evidence="2" type="ORF">SAMN06269173_1163</name>
</gene>
<dbReference type="RefSeq" id="WP_089334232.1">
    <property type="nucleotide sequence ID" value="NZ_FZNS01000016.1"/>
</dbReference>
<evidence type="ECO:0000259" key="1">
    <source>
        <dbReference type="PROSITE" id="PS50943"/>
    </source>
</evidence>
<proteinExistence type="predicted"/>
<keyword evidence="3" id="KW-1185">Reference proteome</keyword>
<sequence length="147" mass="16570">MKEADAPSPKNSAPNSQRVGKRLAIIREELGKHYGEAEWTQAAVAKRTGLTQNIIWRIEQGEGGKIENWLKVMGVYEAEGYNLNWVLTKHNGRVGKLQMDEVTKKAPEPIRAAVQKTLDRHIIAVDEKLEAKMNEIKELIGAHFRTS</sequence>
<dbReference type="InterPro" id="IPR001387">
    <property type="entry name" value="Cro/C1-type_HTH"/>
</dbReference>
<dbReference type="Proteomes" id="UP000198310">
    <property type="component" value="Unassembled WGS sequence"/>
</dbReference>
<accession>A0A239AWN5</accession>